<keyword evidence="2 5" id="KW-0812">Transmembrane</keyword>
<feature type="transmembrane region" description="Helical" evidence="5">
    <location>
        <begin position="152"/>
        <end position="174"/>
    </location>
</feature>
<keyword evidence="7" id="KW-1185">Reference proteome</keyword>
<protein>
    <recommendedName>
        <fullName evidence="8">Pali-domain-containing protein</fullName>
    </recommendedName>
</protein>
<comment type="subcellular location">
    <subcellularLocation>
        <location evidence="1">Membrane</location>
        <topology evidence="1">Multi-pass membrane protein</topology>
    </subcellularLocation>
</comment>
<evidence type="ECO:0000256" key="1">
    <source>
        <dbReference type="ARBA" id="ARBA00004141"/>
    </source>
</evidence>
<dbReference type="GO" id="GO:0032153">
    <property type="term" value="C:cell division site"/>
    <property type="evidence" value="ECO:0007669"/>
    <property type="project" value="TreeGrafter"/>
</dbReference>
<dbReference type="PANTHER" id="PTHR28013:SF3">
    <property type="entry name" value="PROTEIN DCV1-RELATED"/>
    <property type="match status" value="1"/>
</dbReference>
<dbReference type="InterPro" id="IPR009571">
    <property type="entry name" value="SUR7/Rim9-like_fungi"/>
</dbReference>
<sequence length="225" mass="23849">MLGSAIFPYNPPSITPTHTTALHDLPRPPDARIIMPASAAIPGLFCCFAATVLLVIVSVSVPTWNSVYFLQAGVGSSATRFGVFGFTGSPIAIGYDFNTAGFNSGSLNTTLISNLTKTLILHPIAAGLAGLAFFFGICGASYHRAGTVLMSLLAALATLVTLVAWVIDMVLFGIARNHFRNQNVYAQYGNACWLTLGALVALLLAFCASACGVFGSYRKKRRETY</sequence>
<proteinExistence type="predicted"/>
<evidence type="ECO:0000313" key="6">
    <source>
        <dbReference type="EMBL" id="SJL04470.1"/>
    </source>
</evidence>
<evidence type="ECO:0000313" key="7">
    <source>
        <dbReference type="Proteomes" id="UP000219338"/>
    </source>
</evidence>
<dbReference type="Pfam" id="PF06687">
    <property type="entry name" value="SUR7"/>
    <property type="match status" value="1"/>
</dbReference>
<dbReference type="AlphaFoldDB" id="A0A284R703"/>
<dbReference type="EMBL" id="FUEG01000005">
    <property type="protein sequence ID" value="SJL04470.1"/>
    <property type="molecule type" value="Genomic_DNA"/>
</dbReference>
<evidence type="ECO:0000256" key="2">
    <source>
        <dbReference type="ARBA" id="ARBA00022692"/>
    </source>
</evidence>
<evidence type="ECO:0008006" key="8">
    <source>
        <dbReference type="Google" id="ProtNLM"/>
    </source>
</evidence>
<dbReference type="Proteomes" id="UP000219338">
    <property type="component" value="Unassembled WGS sequence"/>
</dbReference>
<dbReference type="GO" id="GO:0035838">
    <property type="term" value="C:growing cell tip"/>
    <property type="evidence" value="ECO:0007669"/>
    <property type="project" value="TreeGrafter"/>
</dbReference>
<dbReference type="PANTHER" id="PTHR28013">
    <property type="entry name" value="PROTEIN DCV1-RELATED"/>
    <property type="match status" value="1"/>
</dbReference>
<accession>A0A284R703</accession>
<reference evidence="7" key="1">
    <citation type="journal article" date="2017" name="Nat. Ecol. Evol.">
        <title>Genome expansion and lineage-specific genetic innovations in the forest pathogenic fungi Armillaria.</title>
        <authorList>
            <person name="Sipos G."/>
            <person name="Prasanna A.N."/>
            <person name="Walter M.C."/>
            <person name="O'Connor E."/>
            <person name="Balint B."/>
            <person name="Krizsan K."/>
            <person name="Kiss B."/>
            <person name="Hess J."/>
            <person name="Varga T."/>
            <person name="Slot J."/>
            <person name="Riley R."/>
            <person name="Boka B."/>
            <person name="Rigling D."/>
            <person name="Barry K."/>
            <person name="Lee J."/>
            <person name="Mihaltcheva S."/>
            <person name="LaButti K."/>
            <person name="Lipzen A."/>
            <person name="Waldron R."/>
            <person name="Moloney N.M."/>
            <person name="Sperisen C."/>
            <person name="Kredics L."/>
            <person name="Vagvoelgyi C."/>
            <person name="Patrignani A."/>
            <person name="Fitzpatrick D."/>
            <person name="Nagy I."/>
            <person name="Doyle S."/>
            <person name="Anderson J.B."/>
            <person name="Grigoriev I.V."/>
            <person name="Gueldener U."/>
            <person name="Muensterkoetter M."/>
            <person name="Nagy L.G."/>
        </authorList>
    </citation>
    <scope>NUCLEOTIDE SEQUENCE [LARGE SCALE GENOMIC DNA]</scope>
    <source>
        <strain evidence="7">C18/9</strain>
    </source>
</reference>
<evidence type="ECO:0000256" key="5">
    <source>
        <dbReference type="SAM" id="Phobius"/>
    </source>
</evidence>
<dbReference type="OMA" id="CGAAYHR"/>
<keyword evidence="3 5" id="KW-1133">Transmembrane helix</keyword>
<feature type="transmembrane region" description="Helical" evidence="5">
    <location>
        <begin position="37"/>
        <end position="61"/>
    </location>
</feature>
<evidence type="ECO:0000256" key="3">
    <source>
        <dbReference type="ARBA" id="ARBA00022989"/>
    </source>
</evidence>
<keyword evidence="4 5" id="KW-0472">Membrane</keyword>
<organism evidence="6 7">
    <name type="scientific">Armillaria ostoyae</name>
    <name type="common">Armillaria root rot fungus</name>
    <dbReference type="NCBI Taxonomy" id="47428"/>
    <lineage>
        <taxon>Eukaryota</taxon>
        <taxon>Fungi</taxon>
        <taxon>Dikarya</taxon>
        <taxon>Basidiomycota</taxon>
        <taxon>Agaricomycotina</taxon>
        <taxon>Agaricomycetes</taxon>
        <taxon>Agaricomycetidae</taxon>
        <taxon>Agaricales</taxon>
        <taxon>Marasmiineae</taxon>
        <taxon>Physalacriaceae</taxon>
        <taxon>Armillaria</taxon>
    </lineage>
</organism>
<dbReference type="OrthoDB" id="2354757at2759"/>
<dbReference type="GO" id="GO:0005886">
    <property type="term" value="C:plasma membrane"/>
    <property type="evidence" value="ECO:0007669"/>
    <property type="project" value="InterPro"/>
</dbReference>
<name>A0A284R703_ARMOS</name>
<dbReference type="InterPro" id="IPR051380">
    <property type="entry name" value="pH-response_reg_palI/RIM9"/>
</dbReference>
<evidence type="ECO:0000256" key="4">
    <source>
        <dbReference type="ARBA" id="ARBA00023136"/>
    </source>
</evidence>
<gene>
    <name evidence="6" type="ORF">ARMOST_07837</name>
</gene>
<feature type="transmembrane region" description="Helical" evidence="5">
    <location>
        <begin position="120"/>
        <end position="140"/>
    </location>
</feature>
<feature type="transmembrane region" description="Helical" evidence="5">
    <location>
        <begin position="194"/>
        <end position="217"/>
    </location>
</feature>